<dbReference type="InterPro" id="IPR017853">
    <property type="entry name" value="GH"/>
</dbReference>
<dbReference type="InterPro" id="IPR057739">
    <property type="entry name" value="Glyco_hydro_29_N"/>
</dbReference>
<dbReference type="Pfam" id="PF01120">
    <property type="entry name" value="Alpha_L_fucos"/>
    <property type="match status" value="1"/>
</dbReference>
<evidence type="ECO:0000256" key="1">
    <source>
        <dbReference type="ARBA" id="ARBA00004071"/>
    </source>
</evidence>
<dbReference type="SMART" id="SM00812">
    <property type="entry name" value="Alpha_L_fucos"/>
    <property type="match status" value="1"/>
</dbReference>
<evidence type="ECO:0000256" key="2">
    <source>
        <dbReference type="ARBA" id="ARBA00007951"/>
    </source>
</evidence>
<comment type="function">
    <text evidence="1">Alpha-L-fucosidase is responsible for hydrolyzing the alpha-1,6-linked fucose joined to the reducing-end N-acetylglucosamine of the carbohydrate moieties of glycoproteins.</text>
</comment>
<evidence type="ECO:0000256" key="5">
    <source>
        <dbReference type="ARBA" id="ARBA00022801"/>
    </source>
</evidence>
<organism evidence="8 9">
    <name type="scientific">Allosphingosinicella deserti</name>
    <dbReference type="NCBI Taxonomy" id="2116704"/>
    <lineage>
        <taxon>Bacteria</taxon>
        <taxon>Pseudomonadati</taxon>
        <taxon>Pseudomonadota</taxon>
        <taxon>Alphaproteobacteria</taxon>
        <taxon>Sphingomonadales</taxon>
        <taxon>Sphingomonadaceae</taxon>
        <taxon>Allosphingosinicella</taxon>
    </lineage>
</organism>
<comment type="caution">
    <text evidence="8">The sequence shown here is derived from an EMBL/GenBank/DDBJ whole genome shotgun (WGS) entry which is preliminary data.</text>
</comment>
<dbReference type="GO" id="GO:0004560">
    <property type="term" value="F:alpha-L-fucosidase activity"/>
    <property type="evidence" value="ECO:0007669"/>
    <property type="project" value="InterPro"/>
</dbReference>
<dbReference type="InterPro" id="IPR013780">
    <property type="entry name" value="Glyco_hydro_b"/>
</dbReference>
<sequence length="537" mass="60574">MLSRRDLLRTGIATAAITPAIAGAKAPIAADWQSLAAAYRTPDWFRDAKFGIWSHWGPQCVPEYGDWYGRQMYIQGNHVYDHHVRTYGHPSKVGFIDLIGKWTAEKWQPEALMGLYRKAGARYFMSMANHHDNLDTFDSSHHAWNTLRVGPKRDIVGIWARLARDAGMRFAVSNHSAHAWHWWQTAYGYDAEGPLRGVRYDAFRLRKEDGRGTFWEGLDPQELYTGPAFVPPKGIDSIAALNAWHDSRDGQWMEHAPAQNPAFVAKWLLRQQDLVAKYRPDMVYFDDYRLPFGQTGIDAAADYYNRSLDWHGKIDVVLTAKRLSPFQRHAIVEDVERGFMADIQPLPWQTDTCIGNWHYDRPLYERKGYKSAKSVIQRLCDVVSKNGNLMLSIPQRGDGSIDDEEEKILGELAGWFALNGDAIYGTRPWRSFGEGPTRPPVGMQNEGDAKPFTAEDIRFTVGRGVLNAFFLDWPERESAIASLGGQALPGAGIERIETMAGQPVAFRREPNALRLTVPPAVSGAFVPGVRIYGRGLI</sequence>
<evidence type="ECO:0000256" key="4">
    <source>
        <dbReference type="ARBA" id="ARBA00022729"/>
    </source>
</evidence>
<reference evidence="8 9" key="1">
    <citation type="submission" date="2018-03" db="EMBL/GenBank/DDBJ databases">
        <title>The draft genome of Sphingosinicella sp. GL-C-18.</title>
        <authorList>
            <person name="Liu L."/>
            <person name="Li L."/>
            <person name="Liang L."/>
            <person name="Zhang X."/>
            <person name="Wang T."/>
        </authorList>
    </citation>
    <scope>NUCLEOTIDE SEQUENCE [LARGE SCALE GENOMIC DNA]</scope>
    <source>
        <strain evidence="8 9">GL-C-18</strain>
    </source>
</reference>
<dbReference type="PIRSF" id="PIRSF001092">
    <property type="entry name" value="Alpha-L-fucosidase"/>
    <property type="match status" value="1"/>
</dbReference>
<comment type="similarity">
    <text evidence="2">Belongs to the glycosyl hydrolase 29 family.</text>
</comment>
<dbReference type="Gene3D" id="3.20.20.80">
    <property type="entry name" value="Glycosidases"/>
    <property type="match status" value="1"/>
</dbReference>
<dbReference type="Proteomes" id="UP000241167">
    <property type="component" value="Unassembled WGS sequence"/>
</dbReference>
<dbReference type="GO" id="GO:0005764">
    <property type="term" value="C:lysosome"/>
    <property type="evidence" value="ECO:0007669"/>
    <property type="project" value="TreeGrafter"/>
</dbReference>
<gene>
    <name evidence="8" type="ORF">C7I55_01405</name>
</gene>
<dbReference type="EMBL" id="PXYI01000001">
    <property type="protein sequence ID" value="PSJ43609.1"/>
    <property type="molecule type" value="Genomic_DNA"/>
</dbReference>
<name>A0A2P7R077_9SPHN</name>
<dbReference type="GO" id="GO:0006004">
    <property type="term" value="P:fucose metabolic process"/>
    <property type="evidence" value="ECO:0007669"/>
    <property type="project" value="InterPro"/>
</dbReference>
<dbReference type="InterPro" id="IPR000933">
    <property type="entry name" value="Glyco_hydro_29"/>
</dbReference>
<dbReference type="InterPro" id="IPR016286">
    <property type="entry name" value="FUC_metazoa-typ"/>
</dbReference>
<dbReference type="EC" id="3.2.1.51" evidence="3"/>
<keyword evidence="4" id="KW-0732">Signal</keyword>
<evidence type="ECO:0000256" key="3">
    <source>
        <dbReference type="ARBA" id="ARBA00012662"/>
    </source>
</evidence>
<evidence type="ECO:0000259" key="7">
    <source>
        <dbReference type="Pfam" id="PF01120"/>
    </source>
</evidence>
<dbReference type="RefSeq" id="WP_106511097.1">
    <property type="nucleotide sequence ID" value="NZ_PXYI01000001.1"/>
</dbReference>
<keyword evidence="9" id="KW-1185">Reference proteome</keyword>
<proteinExistence type="inferred from homology"/>
<evidence type="ECO:0000313" key="8">
    <source>
        <dbReference type="EMBL" id="PSJ43609.1"/>
    </source>
</evidence>
<evidence type="ECO:0000313" key="9">
    <source>
        <dbReference type="Proteomes" id="UP000241167"/>
    </source>
</evidence>
<dbReference type="PANTHER" id="PTHR10030">
    <property type="entry name" value="ALPHA-L-FUCOSIDASE"/>
    <property type="match status" value="1"/>
</dbReference>
<dbReference type="InterPro" id="IPR006311">
    <property type="entry name" value="TAT_signal"/>
</dbReference>
<dbReference type="Gene3D" id="2.60.40.1180">
    <property type="entry name" value="Golgi alpha-mannosidase II"/>
    <property type="match status" value="1"/>
</dbReference>
<accession>A0A2P7R077</accession>
<dbReference type="AlphaFoldDB" id="A0A2P7R077"/>
<dbReference type="PROSITE" id="PS51318">
    <property type="entry name" value="TAT"/>
    <property type="match status" value="1"/>
</dbReference>
<dbReference type="SUPFAM" id="SSF51445">
    <property type="entry name" value="(Trans)glycosidases"/>
    <property type="match status" value="1"/>
</dbReference>
<evidence type="ECO:0000256" key="6">
    <source>
        <dbReference type="ARBA" id="ARBA00023295"/>
    </source>
</evidence>
<keyword evidence="6" id="KW-0326">Glycosidase</keyword>
<protein>
    <recommendedName>
        <fullName evidence="3">alpha-L-fucosidase</fullName>
        <ecNumber evidence="3">3.2.1.51</ecNumber>
    </recommendedName>
</protein>
<dbReference type="GO" id="GO:0016139">
    <property type="term" value="P:glycoside catabolic process"/>
    <property type="evidence" value="ECO:0007669"/>
    <property type="project" value="TreeGrafter"/>
</dbReference>
<dbReference type="PANTHER" id="PTHR10030:SF37">
    <property type="entry name" value="ALPHA-L-FUCOSIDASE-RELATED"/>
    <property type="match status" value="1"/>
</dbReference>
<feature type="domain" description="Glycoside hydrolase family 29 N-terminal" evidence="7">
    <location>
        <begin position="22"/>
        <end position="421"/>
    </location>
</feature>
<dbReference type="OrthoDB" id="7176684at2"/>
<keyword evidence="5" id="KW-0378">Hydrolase</keyword>